<dbReference type="AlphaFoldDB" id="A0A0F9DRR5"/>
<dbReference type="InterPro" id="IPR029057">
    <property type="entry name" value="PRTase-like"/>
</dbReference>
<dbReference type="EMBL" id="LAZR01027846">
    <property type="protein sequence ID" value="KKL64434.1"/>
    <property type="molecule type" value="Genomic_DNA"/>
</dbReference>
<dbReference type="PANTHER" id="PTHR10210:SF41">
    <property type="entry name" value="RIBOSE-PHOSPHATE PYROPHOSPHOKINASE 1, CHLOROPLASTIC"/>
    <property type="match status" value="1"/>
</dbReference>
<evidence type="ECO:0000259" key="10">
    <source>
        <dbReference type="Pfam" id="PF13793"/>
    </source>
</evidence>
<dbReference type="GO" id="GO:0005524">
    <property type="term" value="F:ATP binding"/>
    <property type="evidence" value="ECO:0007669"/>
    <property type="project" value="UniProtKB-KW"/>
</dbReference>
<dbReference type="SMART" id="SM01400">
    <property type="entry name" value="Pribosyltran_N"/>
    <property type="match status" value="1"/>
</dbReference>
<organism evidence="11">
    <name type="scientific">marine sediment metagenome</name>
    <dbReference type="NCBI Taxonomy" id="412755"/>
    <lineage>
        <taxon>unclassified sequences</taxon>
        <taxon>metagenomes</taxon>
        <taxon>ecological metagenomes</taxon>
    </lineage>
</organism>
<comment type="caution">
    <text evidence="11">The sequence shown here is derived from an EMBL/GenBank/DDBJ whole genome shotgun (WGS) entry which is preliminary data.</text>
</comment>
<dbReference type="Gene3D" id="3.40.50.2020">
    <property type="match status" value="2"/>
</dbReference>
<protein>
    <recommendedName>
        <fullName evidence="1">ribose-phosphate diphosphokinase</fullName>
        <ecNumber evidence="1">2.7.6.1</ecNumber>
    </recommendedName>
</protein>
<evidence type="ECO:0000256" key="2">
    <source>
        <dbReference type="ARBA" id="ARBA00022679"/>
    </source>
</evidence>
<dbReference type="InterPro" id="IPR000836">
    <property type="entry name" value="PRTase_dom"/>
</dbReference>
<dbReference type="SUPFAM" id="SSF53271">
    <property type="entry name" value="PRTase-like"/>
    <property type="match status" value="2"/>
</dbReference>
<keyword evidence="4" id="KW-0545">Nucleotide biosynthesis</keyword>
<evidence type="ECO:0000256" key="4">
    <source>
        <dbReference type="ARBA" id="ARBA00022727"/>
    </source>
</evidence>
<evidence type="ECO:0000256" key="3">
    <source>
        <dbReference type="ARBA" id="ARBA00022723"/>
    </source>
</evidence>
<evidence type="ECO:0000256" key="5">
    <source>
        <dbReference type="ARBA" id="ARBA00022741"/>
    </source>
</evidence>
<proteinExistence type="predicted"/>
<dbReference type="CDD" id="cd06223">
    <property type="entry name" value="PRTases_typeI"/>
    <property type="match status" value="1"/>
</dbReference>
<evidence type="ECO:0000256" key="1">
    <source>
        <dbReference type="ARBA" id="ARBA00013247"/>
    </source>
</evidence>
<dbReference type="GO" id="GO:0000287">
    <property type="term" value="F:magnesium ion binding"/>
    <property type="evidence" value="ECO:0007669"/>
    <property type="project" value="InterPro"/>
</dbReference>
<evidence type="ECO:0000256" key="6">
    <source>
        <dbReference type="ARBA" id="ARBA00022777"/>
    </source>
</evidence>
<dbReference type="Pfam" id="PF13793">
    <property type="entry name" value="Pribosyltran_N"/>
    <property type="match status" value="1"/>
</dbReference>
<evidence type="ECO:0000313" key="11">
    <source>
        <dbReference type="EMBL" id="KKL64434.1"/>
    </source>
</evidence>
<keyword evidence="2" id="KW-0808">Transferase</keyword>
<name>A0A0F9DRR5_9ZZZZ</name>
<dbReference type="GO" id="GO:0016301">
    <property type="term" value="F:kinase activity"/>
    <property type="evidence" value="ECO:0007669"/>
    <property type="project" value="UniProtKB-KW"/>
</dbReference>
<keyword evidence="6" id="KW-0418">Kinase</keyword>
<dbReference type="EC" id="2.7.6.1" evidence="1"/>
<dbReference type="GO" id="GO:0006015">
    <property type="term" value="P:5-phosphoribose 1-diphosphate biosynthetic process"/>
    <property type="evidence" value="ECO:0007669"/>
    <property type="project" value="TreeGrafter"/>
</dbReference>
<keyword evidence="7" id="KW-0067">ATP-binding</keyword>
<evidence type="ECO:0000256" key="8">
    <source>
        <dbReference type="ARBA" id="ARBA00022842"/>
    </source>
</evidence>
<accession>A0A0F9DRR5</accession>
<comment type="catalytic activity">
    <reaction evidence="9">
        <text>D-ribose 5-phosphate + ATP = 5-phospho-alpha-D-ribose 1-diphosphate + AMP + H(+)</text>
        <dbReference type="Rhea" id="RHEA:15609"/>
        <dbReference type="ChEBI" id="CHEBI:15378"/>
        <dbReference type="ChEBI" id="CHEBI:30616"/>
        <dbReference type="ChEBI" id="CHEBI:58017"/>
        <dbReference type="ChEBI" id="CHEBI:78346"/>
        <dbReference type="ChEBI" id="CHEBI:456215"/>
        <dbReference type="EC" id="2.7.6.1"/>
    </reaction>
</comment>
<dbReference type="GO" id="GO:0004749">
    <property type="term" value="F:ribose phosphate diphosphokinase activity"/>
    <property type="evidence" value="ECO:0007669"/>
    <property type="project" value="UniProtKB-EC"/>
</dbReference>
<dbReference type="GO" id="GO:0002189">
    <property type="term" value="C:ribose phosphate diphosphokinase complex"/>
    <property type="evidence" value="ECO:0007669"/>
    <property type="project" value="TreeGrafter"/>
</dbReference>
<dbReference type="Pfam" id="PF14572">
    <property type="entry name" value="Pribosyl_synth"/>
    <property type="match status" value="1"/>
</dbReference>
<gene>
    <name evidence="11" type="ORF">LCGC14_2165070</name>
</gene>
<dbReference type="NCBIfam" id="TIGR01251">
    <property type="entry name" value="ribP_PPkin"/>
    <property type="match status" value="1"/>
</dbReference>
<reference evidence="11" key="1">
    <citation type="journal article" date="2015" name="Nature">
        <title>Complex archaea that bridge the gap between prokaryotes and eukaryotes.</title>
        <authorList>
            <person name="Spang A."/>
            <person name="Saw J.H."/>
            <person name="Jorgensen S.L."/>
            <person name="Zaremba-Niedzwiedzka K."/>
            <person name="Martijn J."/>
            <person name="Lind A.E."/>
            <person name="van Eijk R."/>
            <person name="Schleper C."/>
            <person name="Guy L."/>
            <person name="Ettema T.J."/>
        </authorList>
    </citation>
    <scope>NUCLEOTIDE SEQUENCE</scope>
</reference>
<dbReference type="FunFam" id="3.40.50.2020:FF:000007">
    <property type="entry name" value="Ribose-phosphate pyrophosphokinase"/>
    <property type="match status" value="1"/>
</dbReference>
<feature type="domain" description="Ribose-phosphate pyrophosphokinase N-terminal" evidence="10">
    <location>
        <begin position="5"/>
        <end position="118"/>
    </location>
</feature>
<keyword evidence="5" id="KW-0547">Nucleotide-binding</keyword>
<dbReference type="InterPro" id="IPR005946">
    <property type="entry name" value="Rib-P_diPkinase"/>
</dbReference>
<dbReference type="GO" id="GO:0006164">
    <property type="term" value="P:purine nucleotide biosynthetic process"/>
    <property type="evidence" value="ECO:0007669"/>
    <property type="project" value="TreeGrafter"/>
</dbReference>
<evidence type="ECO:0000256" key="7">
    <source>
        <dbReference type="ARBA" id="ARBA00022840"/>
    </source>
</evidence>
<evidence type="ECO:0000256" key="9">
    <source>
        <dbReference type="ARBA" id="ARBA00049535"/>
    </source>
</evidence>
<dbReference type="InterPro" id="IPR029099">
    <property type="entry name" value="Pribosyltran_N"/>
</dbReference>
<dbReference type="GO" id="GO:0005737">
    <property type="term" value="C:cytoplasm"/>
    <property type="evidence" value="ECO:0007669"/>
    <property type="project" value="TreeGrafter"/>
</dbReference>
<keyword evidence="3" id="KW-0479">Metal-binding</keyword>
<dbReference type="NCBIfam" id="NF002320">
    <property type="entry name" value="PRK01259.1"/>
    <property type="match status" value="1"/>
</dbReference>
<dbReference type="PANTHER" id="PTHR10210">
    <property type="entry name" value="RIBOSE-PHOSPHATE DIPHOSPHOKINASE FAMILY MEMBER"/>
    <property type="match status" value="1"/>
</dbReference>
<sequence length="334" mass="37041">MNNFIIFSGTGNKELTKKICNYIEVDIGESEVTCFPDGEIIVKIKEDVRGKECFIVQPTCTPVNNNLMELLIFIDCLRRASSSTITAVIPYLGYARQDRKTEGRTPITARLVADLISATNVDRILTIDLHASQIEGFFNIPVDHLRAAPLFVKYFKGSNNLDNTVVLSPDVGNMKIAKIYAQELNVDIAVIDKRRMSDYKVVPDSVVGDIEGKDVLMFDDMLSTAGTICNASLVAQKRGAKTIKVAVTHGLFSTPLAQERLLSIVPVDEIVVTDTVPITDVDILEQIEKTDKGENIKPRISVLSVSSLLGEAISRIYYNRSVSVLLQSDYEYRM</sequence>
<keyword evidence="8" id="KW-0460">Magnesium</keyword>